<evidence type="ECO:0000313" key="1">
    <source>
        <dbReference type="EMBL" id="TRM69902.1"/>
    </source>
</evidence>
<keyword evidence="2" id="KW-1185">Reference proteome</keyword>
<comment type="caution">
    <text evidence="1">The sequence shown here is derived from an EMBL/GenBank/DDBJ whole genome shotgun (WGS) entry which is preliminary data.</text>
</comment>
<protein>
    <submittedName>
        <fullName evidence="1">Uncharacterized protein</fullName>
    </submittedName>
</protein>
<dbReference type="OrthoDB" id="3515175at2759"/>
<reference evidence="1 2" key="1">
    <citation type="journal article" date="2019" name="New Phytol.">
        <title>Comparative genomics reveals unique wood-decay strategies and fruiting body development in the Schizophyllaceae.</title>
        <authorList>
            <person name="Almasi E."/>
            <person name="Sahu N."/>
            <person name="Krizsan K."/>
            <person name="Balint B."/>
            <person name="Kovacs G.M."/>
            <person name="Kiss B."/>
            <person name="Cseklye J."/>
            <person name="Drula E."/>
            <person name="Henrissat B."/>
            <person name="Nagy I."/>
            <person name="Chovatia M."/>
            <person name="Adam C."/>
            <person name="LaButti K."/>
            <person name="Lipzen A."/>
            <person name="Riley R."/>
            <person name="Grigoriev I.V."/>
            <person name="Nagy L.G."/>
        </authorList>
    </citation>
    <scope>NUCLEOTIDE SEQUENCE [LARGE SCALE GENOMIC DNA]</scope>
    <source>
        <strain evidence="1 2">NL-1724</strain>
    </source>
</reference>
<sequence>MGQRHQAFIVAKVKPHGGGRARYRCIGALHHQWCYGSLPVKGIVRMTTMLKQKPNAQIVLEELRSIEGKYGSHLDEEPEIPQVPCPYTLFLLNLAFNADLGSSSVSGQYISSGSHHGVLHASMGCWDGDNNDGITVVDVTDPYEPKCCLLAGCETNTDDRGLLTPEMYLRAYYNMDAQEDPEMKAYLEGVLKAVQDIKIVDRNALAEAWPSECGILAGTDELDEEDGEKTVAELVPSLTSLTLGPAIQQAIEAGDLEGGELILMQADKLPRILETLRAIEGPFPDKGLPLIVKLVENAGVVDDILAGIQLSGEQLVQVLPADAKIDVLDLTGNAALTSDGLRTLLAHTSAIRRLVLIRTGISDDDLIALLDKPATFGQVEELVHPLLYSWPRQASYPAAFAIRKCSTGGLIVPGGGVMSLPLLSLPRITDSLRRLVDALLDPQLAFSFGMGDAVYEAALSAGTIPDGKTWSERAVWCTPAAASRVPATGGWVCALSWSSLRSMLGRSGQQQYGLILLEETGTAENKESAGVAYSPQGFLDKIQEQGFAAPSEKTAQEFLAVFKRLDVEGGTQMTMHDYMQATAKPQWY</sequence>
<organism evidence="1 2">
    <name type="scientific">Schizophyllum amplum</name>
    <dbReference type="NCBI Taxonomy" id="97359"/>
    <lineage>
        <taxon>Eukaryota</taxon>
        <taxon>Fungi</taxon>
        <taxon>Dikarya</taxon>
        <taxon>Basidiomycota</taxon>
        <taxon>Agaricomycotina</taxon>
        <taxon>Agaricomycetes</taxon>
        <taxon>Agaricomycetidae</taxon>
        <taxon>Agaricales</taxon>
        <taxon>Schizophyllaceae</taxon>
        <taxon>Schizophyllum</taxon>
    </lineage>
</organism>
<dbReference type="STRING" id="97359.A0A550CYN5"/>
<dbReference type="EMBL" id="VDMD01000001">
    <property type="protein sequence ID" value="TRM69902.1"/>
    <property type="molecule type" value="Genomic_DNA"/>
</dbReference>
<accession>A0A550CYN5</accession>
<dbReference type="Proteomes" id="UP000320762">
    <property type="component" value="Unassembled WGS sequence"/>
</dbReference>
<gene>
    <name evidence="1" type="ORF">BD626DRAFT_625185</name>
</gene>
<dbReference type="AlphaFoldDB" id="A0A550CYN5"/>
<name>A0A550CYN5_9AGAR</name>
<proteinExistence type="predicted"/>
<evidence type="ECO:0000313" key="2">
    <source>
        <dbReference type="Proteomes" id="UP000320762"/>
    </source>
</evidence>